<comment type="caution">
    <text evidence="1">The sequence shown here is derived from an EMBL/GenBank/DDBJ whole genome shotgun (WGS) entry which is preliminary data.</text>
</comment>
<evidence type="ECO:0000313" key="2">
    <source>
        <dbReference type="Proteomes" id="UP000609802"/>
    </source>
</evidence>
<reference evidence="2" key="1">
    <citation type="journal article" date="2019" name="Int. J. Syst. Evol. Microbiol.">
        <title>The Global Catalogue of Microorganisms (GCM) 10K type strain sequencing project: providing services to taxonomists for standard genome sequencing and annotation.</title>
        <authorList>
            <consortium name="The Broad Institute Genomics Platform"/>
            <consortium name="The Broad Institute Genome Sequencing Center for Infectious Disease"/>
            <person name="Wu L."/>
            <person name="Ma J."/>
        </authorList>
    </citation>
    <scope>NUCLEOTIDE SEQUENCE [LARGE SCALE GENOMIC DNA]</scope>
    <source>
        <strain evidence="2">KCTC 42443</strain>
    </source>
</reference>
<dbReference type="EMBL" id="BNCH01000010">
    <property type="protein sequence ID" value="GHF07696.1"/>
    <property type="molecule type" value="Genomic_DNA"/>
</dbReference>
<name>A0ABQ3J9Y4_9RHOB</name>
<gene>
    <name evidence="1" type="ORF">GCM10016455_30820</name>
</gene>
<organism evidence="1 2">
    <name type="scientific">Aliiroseovarius zhejiangensis</name>
    <dbReference type="NCBI Taxonomy" id="1632025"/>
    <lineage>
        <taxon>Bacteria</taxon>
        <taxon>Pseudomonadati</taxon>
        <taxon>Pseudomonadota</taxon>
        <taxon>Alphaproteobacteria</taxon>
        <taxon>Rhodobacterales</taxon>
        <taxon>Paracoccaceae</taxon>
        <taxon>Aliiroseovarius</taxon>
    </lineage>
</organism>
<dbReference type="Proteomes" id="UP000609802">
    <property type="component" value="Unassembled WGS sequence"/>
</dbReference>
<keyword evidence="2" id="KW-1185">Reference proteome</keyword>
<evidence type="ECO:0000313" key="1">
    <source>
        <dbReference type="EMBL" id="GHF07696.1"/>
    </source>
</evidence>
<accession>A0ABQ3J9Y4</accession>
<proteinExistence type="predicted"/>
<sequence>MLSSDQTAEWLPPMTVQEVVRIPRGIRQLETGVQTHFGCEETQLEEAIWVLGVACKATPDPGWAFWSVAFLGALPH</sequence>
<protein>
    <submittedName>
        <fullName evidence="1">Uncharacterized protein</fullName>
    </submittedName>
</protein>